<dbReference type="SMART" id="SM00353">
    <property type="entry name" value="HLH"/>
    <property type="match status" value="1"/>
</dbReference>
<feature type="compositionally biased region" description="Low complexity" evidence="10">
    <location>
        <begin position="208"/>
        <end position="223"/>
    </location>
</feature>
<evidence type="ECO:0000256" key="6">
    <source>
        <dbReference type="ARBA" id="ARBA00023242"/>
    </source>
</evidence>
<evidence type="ECO:0000256" key="8">
    <source>
        <dbReference type="ARBA" id="ARBA00063691"/>
    </source>
</evidence>
<dbReference type="InterPro" id="IPR013767">
    <property type="entry name" value="PAS_fold"/>
</dbReference>
<feature type="region of interest" description="Disordered" evidence="10">
    <location>
        <begin position="97"/>
        <end position="116"/>
    </location>
</feature>
<dbReference type="GO" id="GO:0046983">
    <property type="term" value="F:protein dimerization activity"/>
    <property type="evidence" value="ECO:0007669"/>
    <property type="project" value="InterPro"/>
</dbReference>
<evidence type="ECO:0000313" key="14">
    <source>
        <dbReference type="RefSeq" id="XP_020834107.1"/>
    </source>
</evidence>
<dbReference type="GO" id="GO:0000981">
    <property type="term" value="F:DNA-binding transcription factor activity, RNA polymerase II-specific"/>
    <property type="evidence" value="ECO:0007669"/>
    <property type="project" value="TreeGrafter"/>
</dbReference>
<evidence type="ECO:0000313" key="13">
    <source>
        <dbReference type="Proteomes" id="UP000515140"/>
    </source>
</evidence>
<feature type="compositionally biased region" description="Pro residues" evidence="10">
    <location>
        <begin position="196"/>
        <end position="207"/>
    </location>
</feature>
<name>A0A6P5JIN0_PHACI</name>
<comment type="subcellular location">
    <subcellularLocation>
        <location evidence="1">Nucleus</location>
    </subcellularLocation>
</comment>
<evidence type="ECO:0000256" key="5">
    <source>
        <dbReference type="ARBA" id="ARBA00023163"/>
    </source>
</evidence>
<dbReference type="FunFam" id="3.30.450.20:FF:000025">
    <property type="entry name" value="Neuronal PAS domain protein 3 isoform 1"/>
    <property type="match status" value="1"/>
</dbReference>
<keyword evidence="5" id="KW-0804">Transcription</keyword>
<dbReference type="SUPFAM" id="SSF55785">
    <property type="entry name" value="PYP-like sensor domain (PAS domain)"/>
    <property type="match status" value="2"/>
</dbReference>
<dbReference type="CDD" id="cd00130">
    <property type="entry name" value="PAS"/>
    <property type="match status" value="2"/>
</dbReference>
<dbReference type="SUPFAM" id="SSF47459">
    <property type="entry name" value="HLH, helix-loop-helix DNA-binding domain"/>
    <property type="match status" value="1"/>
</dbReference>
<comment type="subunit">
    <text evidence="8">Efficient DNA binding requires dimerization with another bHLH protein. Interacts with ARNT; forms a heterodimer that binds core DNA sequence 5'-[AG]CGTG-3' within the hypoxia response element (HRE) leading to a transcriptional repressor on its target gene TH.</text>
</comment>
<reference evidence="14 15" key="1">
    <citation type="submission" date="2025-04" db="UniProtKB">
        <authorList>
            <consortium name="RefSeq"/>
        </authorList>
    </citation>
    <scope>IDENTIFICATION</scope>
    <source>
        <tissue evidence="14 15">Spleen</tissue>
    </source>
</reference>
<keyword evidence="2" id="KW-0677">Repeat</keyword>
<dbReference type="Pfam" id="PF08447">
    <property type="entry name" value="PAS_3"/>
    <property type="match status" value="1"/>
</dbReference>
<dbReference type="InterPro" id="IPR013655">
    <property type="entry name" value="PAS_fold_3"/>
</dbReference>
<dbReference type="GO" id="GO:0005634">
    <property type="term" value="C:nucleus"/>
    <property type="evidence" value="ECO:0007669"/>
    <property type="project" value="UniProtKB-SubCell"/>
</dbReference>
<evidence type="ECO:0000256" key="10">
    <source>
        <dbReference type="SAM" id="MobiDB-lite"/>
    </source>
</evidence>
<feature type="compositionally biased region" description="Pro residues" evidence="10">
    <location>
        <begin position="593"/>
        <end position="604"/>
    </location>
</feature>
<comment type="function">
    <text evidence="7">May control regulatory pathways relevant to schizophrenia and to psychotic illness. May play a role in late central nervous system development by modulating EPO expression in response to cellular oxygen level. Forms a heterodimer that binds core DNA sequence 5'-TACGTG-3' within the hypoxia response element (HRE) leading to transcriptional repression on its target gene TH.</text>
</comment>
<dbReference type="CDD" id="cd19731">
    <property type="entry name" value="bHLH-PAS_NPAS1_PASD5"/>
    <property type="match status" value="1"/>
</dbReference>
<feature type="region of interest" description="Disordered" evidence="10">
    <location>
        <begin position="192"/>
        <end position="249"/>
    </location>
</feature>
<dbReference type="Pfam" id="PF00989">
    <property type="entry name" value="PAS"/>
    <property type="match status" value="1"/>
</dbReference>
<keyword evidence="3" id="KW-0805">Transcription regulation</keyword>
<dbReference type="InterPro" id="IPR000014">
    <property type="entry name" value="PAS"/>
</dbReference>
<keyword evidence="4" id="KW-0238">DNA-binding</keyword>
<dbReference type="InterPro" id="IPR036638">
    <property type="entry name" value="HLH_DNA-bd_sf"/>
</dbReference>
<dbReference type="Pfam" id="PF23171">
    <property type="entry name" value="bHLH_HIF1A"/>
    <property type="match status" value="1"/>
</dbReference>
<evidence type="ECO:0000259" key="12">
    <source>
        <dbReference type="PROSITE" id="PS50888"/>
    </source>
</evidence>
<accession>A0A6P5JIN0</accession>
<keyword evidence="13" id="KW-1185">Reference proteome</keyword>
<dbReference type="CTD" id="4861"/>
<evidence type="ECO:0000313" key="15">
    <source>
        <dbReference type="RefSeq" id="XP_020834108.1"/>
    </source>
</evidence>
<sequence>MAAHFSGSEVKCVSVEWDFLQGLLVKAPPVPCLQALRKEKSRNAARSRRGKENFEFYELAKTLPLPSAITSQLDKASIVRLSITYLRLRDFAALGDPPWSSPRADPPPAPVSGAPGRRETSALFADLFEQHLGGHILQSLDGFVFALNQEGKFLYISETVSIYLGLSQVELTGSSVFDYVHPGDHSEVLEQLGLRAPPPGPGAPPSGPSSASSSSSSSSSASSISEAPETDEETEAQTEKETGSRSPSRARMGAQLLCLHTLHSFHSKPLSFPLVKQPTSELAPPVIAPRNQPGSLERSFFIRMKSTLTKRGLHVKASGYKVIHVTGRLRTQLLTARRGQALGLVALGHTLPPAPLSELPLHGHTLVFRLSLALTIISCESRISDYMDVGPSELIGRSCYQYIHGEDVAGIRQSHLDLLDKGQVVTGYYRWLQRAGGFIWLQSVATVAISGKSPGERHVVWVSYILSQVESGHVALDALQLPSTVPQEDLSDPEPDIKESKAQVEGEQGASQPEPGARQARSKRIKLEPARGSSSQGETTGGEGGEDSDDGESRHPVSRPEFTSVIRAGSLKRETMRPWSYAASYAAGEPFHRPPSPPDSPSPPTLVHAGYLAPTRGLYTSTIRYGPAELGLAIPTPGLVYQHLQRLTGPGPTFPDALYPSVPFLGPDRKGD</sequence>
<evidence type="ECO:0000256" key="3">
    <source>
        <dbReference type="ARBA" id="ARBA00023015"/>
    </source>
</evidence>
<evidence type="ECO:0000259" key="11">
    <source>
        <dbReference type="PROSITE" id="PS50112"/>
    </source>
</evidence>
<feature type="domain" description="BHLH" evidence="12">
    <location>
        <begin position="36"/>
        <end position="89"/>
    </location>
</feature>
<dbReference type="GO" id="GO:0000977">
    <property type="term" value="F:RNA polymerase II transcription regulatory region sequence-specific DNA binding"/>
    <property type="evidence" value="ECO:0007669"/>
    <property type="project" value="TreeGrafter"/>
</dbReference>
<dbReference type="AlphaFoldDB" id="A0A6P5JIN0"/>
<evidence type="ECO:0000256" key="7">
    <source>
        <dbReference type="ARBA" id="ARBA00056086"/>
    </source>
</evidence>
<evidence type="ECO:0000256" key="4">
    <source>
        <dbReference type="ARBA" id="ARBA00023125"/>
    </source>
</evidence>
<protein>
    <recommendedName>
        <fullName evidence="9">Neuronal PAS domain-containing protein 1</fullName>
    </recommendedName>
</protein>
<feature type="compositionally biased region" description="Basic and acidic residues" evidence="10">
    <location>
        <begin position="495"/>
        <end position="504"/>
    </location>
</feature>
<feature type="region of interest" description="Disordered" evidence="10">
    <location>
        <begin position="484"/>
        <end position="569"/>
    </location>
</feature>
<proteinExistence type="predicted"/>
<evidence type="ECO:0000256" key="9">
    <source>
        <dbReference type="ARBA" id="ARBA00070617"/>
    </source>
</evidence>
<gene>
    <name evidence="14 15" type="primary">NPAS1</name>
</gene>
<organism evidence="13 14">
    <name type="scientific">Phascolarctos cinereus</name>
    <name type="common">Koala</name>
    <dbReference type="NCBI Taxonomy" id="38626"/>
    <lineage>
        <taxon>Eukaryota</taxon>
        <taxon>Metazoa</taxon>
        <taxon>Chordata</taxon>
        <taxon>Craniata</taxon>
        <taxon>Vertebrata</taxon>
        <taxon>Euteleostomi</taxon>
        <taxon>Mammalia</taxon>
        <taxon>Metatheria</taxon>
        <taxon>Diprotodontia</taxon>
        <taxon>Phascolarctidae</taxon>
        <taxon>Phascolarctos</taxon>
    </lineage>
</organism>
<dbReference type="RefSeq" id="XP_020834107.1">
    <property type="nucleotide sequence ID" value="XM_020978448.1"/>
</dbReference>
<dbReference type="Gene3D" id="3.30.450.20">
    <property type="entry name" value="PAS domain"/>
    <property type="match status" value="2"/>
</dbReference>
<feature type="region of interest" description="Disordered" evidence="10">
    <location>
        <begin position="587"/>
        <end position="607"/>
    </location>
</feature>
<keyword evidence="6" id="KW-0539">Nucleus</keyword>
<dbReference type="PROSITE" id="PS50112">
    <property type="entry name" value="PAS"/>
    <property type="match status" value="1"/>
</dbReference>
<dbReference type="FunFam" id="3.30.450.20:FF:000021">
    <property type="entry name" value="Neuronal PAS domain-containing protein 3"/>
    <property type="match status" value="1"/>
</dbReference>
<dbReference type="KEGG" id="pcw:110202377"/>
<dbReference type="PANTHER" id="PTHR23043">
    <property type="entry name" value="HYPOXIA-INDUCIBLE FACTOR 1 ALPHA"/>
    <property type="match status" value="1"/>
</dbReference>
<dbReference type="PROSITE" id="PS50888">
    <property type="entry name" value="BHLH"/>
    <property type="match status" value="1"/>
</dbReference>
<dbReference type="InterPro" id="IPR035965">
    <property type="entry name" value="PAS-like_dom_sf"/>
</dbReference>
<dbReference type="RefSeq" id="XP_020834108.1">
    <property type="nucleotide sequence ID" value="XM_020978449.1"/>
</dbReference>
<dbReference type="FunFam" id="4.10.280.10:FF:000083">
    <property type="entry name" value="Neuronal PAS domain protein 1"/>
    <property type="match status" value="1"/>
</dbReference>
<evidence type="ECO:0000256" key="1">
    <source>
        <dbReference type="ARBA" id="ARBA00004123"/>
    </source>
</evidence>
<dbReference type="Gene3D" id="4.10.280.10">
    <property type="entry name" value="Helix-loop-helix DNA-binding domain"/>
    <property type="match status" value="1"/>
</dbReference>
<dbReference type="GeneID" id="110202377"/>
<dbReference type="InterPro" id="IPR011598">
    <property type="entry name" value="bHLH_dom"/>
</dbReference>
<dbReference type="Proteomes" id="UP000515140">
    <property type="component" value="Unplaced"/>
</dbReference>
<evidence type="ECO:0000256" key="2">
    <source>
        <dbReference type="ARBA" id="ARBA00022737"/>
    </source>
</evidence>
<dbReference type="PANTHER" id="PTHR23043:SF25">
    <property type="entry name" value="NEURONAL PAS DOMAIN-CONTAINING PROTEIN 1"/>
    <property type="match status" value="1"/>
</dbReference>
<feature type="domain" description="PAS" evidence="11">
    <location>
        <begin position="135"/>
        <end position="192"/>
    </location>
</feature>
<dbReference type="SMART" id="SM00091">
    <property type="entry name" value="PAS"/>
    <property type="match status" value="2"/>
</dbReference>